<name>A0A261FG09_9BIFI</name>
<proteinExistence type="predicted"/>
<gene>
    <name evidence="2" type="ORF">BTIS_0925</name>
    <name evidence="1" type="ORF">EMO89_07210</name>
</gene>
<evidence type="ECO:0000313" key="4">
    <source>
        <dbReference type="Proteomes" id="UP000412028"/>
    </source>
</evidence>
<dbReference type="SUPFAM" id="SSF56784">
    <property type="entry name" value="HAD-like"/>
    <property type="match status" value="1"/>
</dbReference>
<dbReference type="AlphaFoldDB" id="A0A261FG09"/>
<reference evidence="2 3" key="1">
    <citation type="journal article" date="2017" name="BMC Genomics">
        <title>Comparative genomic and phylogenomic analyses of the Bifidobacteriaceae family.</title>
        <authorList>
            <person name="Lugli G.A."/>
            <person name="Milani C."/>
            <person name="Turroni F."/>
            <person name="Duranti S."/>
            <person name="Mancabelli L."/>
            <person name="Mangifesta M."/>
            <person name="Ferrario C."/>
            <person name="Modesto M."/>
            <person name="Mattarelli P."/>
            <person name="Jiri K."/>
            <person name="van Sinderen D."/>
            <person name="Ventura M."/>
        </authorList>
    </citation>
    <scope>NUCLEOTIDE SEQUENCE [LARGE SCALE GENOMIC DNA]</scope>
    <source>
        <strain evidence="2 3">DSM 100201</strain>
    </source>
</reference>
<dbReference type="Gene3D" id="3.40.50.1000">
    <property type="entry name" value="HAD superfamily/HAD-like"/>
    <property type="match status" value="1"/>
</dbReference>
<dbReference type="PANTHER" id="PTHR43481:SF4">
    <property type="entry name" value="GLYCEROL-1-PHOSPHATE PHOSPHOHYDROLASE 1-RELATED"/>
    <property type="match status" value="1"/>
</dbReference>
<dbReference type="NCBIfam" id="TIGR01509">
    <property type="entry name" value="HAD-SF-IA-v3"/>
    <property type="match status" value="1"/>
</dbReference>
<dbReference type="CDD" id="cd07505">
    <property type="entry name" value="HAD_BPGM-like"/>
    <property type="match status" value="1"/>
</dbReference>
<dbReference type="InterPro" id="IPR036412">
    <property type="entry name" value="HAD-like_sf"/>
</dbReference>
<dbReference type="Gene3D" id="1.10.150.240">
    <property type="entry name" value="Putative phosphatase, domain 2"/>
    <property type="match status" value="1"/>
</dbReference>
<sequence length="247" mass="26682">MANTTAPKTTANATDANTKLPRAAFWDMDGTLINSEPIWHEAELWFARQYGGDWSEEMGWKVTGTPVPQVAQMMIDRGTKLGVEELTAGIIDFVAKREMEQMPWMPGVLDVLVATRDAGIPNVLVTASPRAMAESAVAQAPEGVFAAYVCHDDVTEKKPHPAPFLAAAAKLGIKGDEIRECIALEDSAVGLESAARSGATTIALTGYIRSDNPPSKNGPQFACIETWDGVTPQMFHDLVELRLKSGR</sequence>
<dbReference type="InterPro" id="IPR023198">
    <property type="entry name" value="PGP-like_dom2"/>
</dbReference>
<accession>A0A261FG09</accession>
<comment type="caution">
    <text evidence="2">The sequence shown here is derived from an EMBL/GenBank/DDBJ whole genome shotgun (WGS) entry which is preliminary data.</text>
</comment>
<evidence type="ECO:0000313" key="3">
    <source>
        <dbReference type="Proteomes" id="UP000216444"/>
    </source>
</evidence>
<dbReference type="Pfam" id="PF00702">
    <property type="entry name" value="Hydrolase"/>
    <property type="match status" value="1"/>
</dbReference>
<dbReference type="PANTHER" id="PTHR43481">
    <property type="entry name" value="FRUCTOSE-1-PHOSPHATE PHOSPHATASE"/>
    <property type="match status" value="1"/>
</dbReference>
<evidence type="ECO:0000313" key="2">
    <source>
        <dbReference type="EMBL" id="OZG58077.1"/>
    </source>
</evidence>
<dbReference type="InterPro" id="IPR006439">
    <property type="entry name" value="HAD-SF_hydro_IA"/>
</dbReference>
<dbReference type="OrthoDB" id="9797743at2"/>
<dbReference type="SFLD" id="SFLDS00003">
    <property type="entry name" value="Haloacid_Dehalogenase"/>
    <property type="match status" value="1"/>
</dbReference>
<keyword evidence="3" id="KW-1185">Reference proteome</keyword>
<reference evidence="1 4" key="2">
    <citation type="journal article" date="2019" name="Syst. Appl. Microbiol.">
        <title>Characterization of Bifidobacterium species in feaces of the Egyptian fruit bat: Description of B. vespertilionis sp. nov. and B. rousetti sp. nov.</title>
        <authorList>
            <person name="Modesto M."/>
            <person name="Satti M."/>
            <person name="Watanabe K."/>
            <person name="Puglisi E."/>
            <person name="Morelli L."/>
            <person name="Huang C.-H."/>
            <person name="Liou J.-S."/>
            <person name="Miyashita M."/>
            <person name="Tamura T."/>
            <person name="Saito S."/>
            <person name="Mori K."/>
            <person name="Huang L."/>
            <person name="Sciavilla P."/>
            <person name="Sandri C."/>
            <person name="Spiezio C."/>
            <person name="Vitali F."/>
            <person name="Cavalieri D."/>
            <person name="Perpetuini G."/>
            <person name="Tofalo R."/>
            <person name="Bonetti A."/>
            <person name="Arita M."/>
            <person name="Mattarelli P."/>
        </authorList>
    </citation>
    <scope>NUCLEOTIDE SEQUENCE [LARGE SCALE GENOMIC DNA]</scope>
    <source>
        <strain evidence="1 4">RST7</strain>
    </source>
</reference>
<protein>
    <submittedName>
        <fullName evidence="1">HAD family phosphatase</fullName>
    </submittedName>
    <submittedName>
        <fullName evidence="2">Haloacid dehalogenase</fullName>
    </submittedName>
</protein>
<organism evidence="2 3">
    <name type="scientific">Bifidobacterium tissieri</name>
    <dbReference type="NCBI Taxonomy" id="1630162"/>
    <lineage>
        <taxon>Bacteria</taxon>
        <taxon>Bacillati</taxon>
        <taxon>Actinomycetota</taxon>
        <taxon>Actinomycetes</taxon>
        <taxon>Bifidobacteriales</taxon>
        <taxon>Bifidobacteriaceae</taxon>
        <taxon>Bifidobacterium</taxon>
    </lineage>
</organism>
<evidence type="ECO:0000313" key="1">
    <source>
        <dbReference type="EMBL" id="KAA8829913.1"/>
    </source>
</evidence>
<dbReference type="SFLD" id="SFLDG01129">
    <property type="entry name" value="C1.5:_HAD__Beta-PGM__Phosphata"/>
    <property type="match status" value="1"/>
</dbReference>
<dbReference type="Proteomes" id="UP000412028">
    <property type="component" value="Unassembled WGS sequence"/>
</dbReference>
<dbReference type="GO" id="GO:0050308">
    <property type="term" value="F:sugar-phosphatase activity"/>
    <property type="evidence" value="ECO:0007669"/>
    <property type="project" value="TreeGrafter"/>
</dbReference>
<dbReference type="EMBL" id="RZUI01000008">
    <property type="protein sequence ID" value="KAA8829913.1"/>
    <property type="molecule type" value="Genomic_DNA"/>
</dbReference>
<dbReference type="InterPro" id="IPR023214">
    <property type="entry name" value="HAD_sf"/>
</dbReference>
<dbReference type="Proteomes" id="UP000216444">
    <property type="component" value="Unassembled WGS sequence"/>
</dbReference>
<dbReference type="RefSeq" id="WP_094663157.1">
    <property type="nucleotide sequence ID" value="NZ_MWWV01000005.1"/>
</dbReference>
<dbReference type="EMBL" id="MWWV01000005">
    <property type="protein sequence ID" value="OZG58077.1"/>
    <property type="molecule type" value="Genomic_DNA"/>
</dbReference>
<dbReference type="InterPro" id="IPR051806">
    <property type="entry name" value="HAD-like_SPP"/>
</dbReference>